<dbReference type="EMBL" id="CAJNOT010001123">
    <property type="protein sequence ID" value="CAF1149050.1"/>
    <property type="molecule type" value="Genomic_DNA"/>
</dbReference>
<proteinExistence type="predicted"/>
<dbReference type="EMBL" id="CAJOBD010004572">
    <property type="protein sequence ID" value="CAF4000092.1"/>
    <property type="molecule type" value="Genomic_DNA"/>
</dbReference>
<evidence type="ECO:0000313" key="3">
    <source>
        <dbReference type="EMBL" id="CAF4000092.1"/>
    </source>
</evidence>
<dbReference type="AlphaFoldDB" id="A0A814SKY0"/>
<evidence type="ECO:0000313" key="2">
    <source>
        <dbReference type="EMBL" id="CAF1149050.1"/>
    </source>
</evidence>
<sequence>MIDNVDAEIQRQKQAQQNLLNTIAAEECMYNQLEENKQTDDETLKNKRKYIDELVMSESQIDVGIKLLQDDRKTLEEKISCNKENNIDKISCNQGDNIQHLNLKLYKHK</sequence>
<feature type="coiled-coil region" evidence="1">
    <location>
        <begin position="2"/>
        <end position="36"/>
    </location>
</feature>
<evidence type="ECO:0000256" key="1">
    <source>
        <dbReference type="SAM" id="Coils"/>
    </source>
</evidence>
<organism evidence="2 4">
    <name type="scientific">Rotaria sordida</name>
    <dbReference type="NCBI Taxonomy" id="392033"/>
    <lineage>
        <taxon>Eukaryota</taxon>
        <taxon>Metazoa</taxon>
        <taxon>Spiralia</taxon>
        <taxon>Gnathifera</taxon>
        <taxon>Rotifera</taxon>
        <taxon>Eurotatoria</taxon>
        <taxon>Bdelloidea</taxon>
        <taxon>Philodinida</taxon>
        <taxon>Philodinidae</taxon>
        <taxon>Rotaria</taxon>
    </lineage>
</organism>
<gene>
    <name evidence="3" type="ORF">JBS370_LOCUS26223</name>
    <name evidence="2" type="ORF">ZHD862_LOCUS20065</name>
</gene>
<accession>A0A814SKY0</accession>
<reference evidence="2" key="1">
    <citation type="submission" date="2021-02" db="EMBL/GenBank/DDBJ databases">
        <authorList>
            <person name="Nowell W R."/>
        </authorList>
    </citation>
    <scope>NUCLEOTIDE SEQUENCE</scope>
</reference>
<dbReference type="Proteomes" id="UP000663864">
    <property type="component" value="Unassembled WGS sequence"/>
</dbReference>
<name>A0A814SKY0_9BILA</name>
<protein>
    <submittedName>
        <fullName evidence="2">Uncharacterized protein</fullName>
    </submittedName>
</protein>
<keyword evidence="1" id="KW-0175">Coiled coil</keyword>
<dbReference type="Proteomes" id="UP000663836">
    <property type="component" value="Unassembled WGS sequence"/>
</dbReference>
<evidence type="ECO:0000313" key="4">
    <source>
        <dbReference type="Proteomes" id="UP000663864"/>
    </source>
</evidence>
<comment type="caution">
    <text evidence="2">The sequence shown here is derived from an EMBL/GenBank/DDBJ whole genome shotgun (WGS) entry which is preliminary data.</text>
</comment>